<keyword evidence="3 4" id="KW-0413">Isomerase</keyword>
<keyword evidence="10" id="KW-1185">Reference proteome</keyword>
<dbReference type="GO" id="GO:0003723">
    <property type="term" value="F:RNA binding"/>
    <property type="evidence" value="ECO:0007669"/>
    <property type="project" value="InterPro"/>
</dbReference>
<dbReference type="InterPro" id="IPR020094">
    <property type="entry name" value="TruA/RsuA/RluB/E/F_N"/>
</dbReference>
<dbReference type="AlphaFoldDB" id="A0A968KZ85"/>
<accession>A0A968KZ85</accession>
<comment type="caution">
    <text evidence="4">Lacks conserved residue(s) required for the propagation of feature annotation.</text>
</comment>
<dbReference type="GO" id="GO:0031119">
    <property type="term" value="P:tRNA pseudouridine synthesis"/>
    <property type="evidence" value="ECO:0007669"/>
    <property type="project" value="UniProtKB-UniRule"/>
</dbReference>
<dbReference type="GO" id="GO:0160147">
    <property type="term" value="F:tRNA pseudouridine(38-40) synthase activity"/>
    <property type="evidence" value="ECO:0007669"/>
    <property type="project" value="UniProtKB-EC"/>
</dbReference>
<evidence type="ECO:0000256" key="5">
    <source>
        <dbReference type="PIRSR" id="PIRSR001430-1"/>
    </source>
</evidence>
<dbReference type="RefSeq" id="WP_167696266.1">
    <property type="nucleotide sequence ID" value="NZ_CP118181.1"/>
</dbReference>
<comment type="subunit">
    <text evidence="4">Homodimer.</text>
</comment>
<evidence type="ECO:0000256" key="6">
    <source>
        <dbReference type="PIRSR" id="PIRSR001430-2"/>
    </source>
</evidence>
<comment type="function">
    <text evidence="4">Formation of pseudouridine at positions 38, 39 and 40 in the anticodon stem and loop of transfer RNAs.</text>
</comment>
<dbReference type="PANTHER" id="PTHR11142:SF0">
    <property type="entry name" value="TRNA PSEUDOURIDINE SYNTHASE-LIKE 1"/>
    <property type="match status" value="1"/>
</dbReference>
<dbReference type="Gene3D" id="3.30.70.580">
    <property type="entry name" value="Pseudouridine synthase I, catalytic domain, N-terminal subdomain"/>
    <property type="match status" value="1"/>
</dbReference>
<feature type="binding site" evidence="4 6">
    <location>
        <position position="128"/>
    </location>
    <ligand>
        <name>substrate</name>
    </ligand>
</feature>
<sequence>MALCCNQGRSRIVGARIIQRIKLIIAYNGAQFCGWQEQPIGRSVESVLYRAIRTLPFPVERIQAAGRTDAGVHANGQVVAFSMKKNNIPVHKYPHILNPKLPHDLQVLHSEEVPLLFNPRRDATSRLYCYRIAAQEGLMPTQPNITIIRHALSLSNINILADLFVGTHDFTAFCSSKDMNKTKIRTIYSAQFIAVHNQIHFYIRGNAFLMNMVRQIVGTIIEPIAFETNYQRIKLALLHKDKAMTGPTALPHGLTLEEVSYKKPHSADEE</sequence>
<dbReference type="Gene3D" id="3.30.70.660">
    <property type="entry name" value="Pseudouridine synthase I, catalytic domain, C-terminal subdomain"/>
    <property type="match status" value="1"/>
</dbReference>
<dbReference type="SUPFAM" id="SSF55120">
    <property type="entry name" value="Pseudouridine synthase"/>
    <property type="match status" value="1"/>
</dbReference>
<feature type="active site" description="Nucleophile" evidence="4 5">
    <location>
        <position position="69"/>
    </location>
</feature>
<protein>
    <recommendedName>
        <fullName evidence="4">tRNA pseudouridine synthase A</fullName>
        <ecNumber evidence="4">5.4.99.12</ecNumber>
    </recommendedName>
    <alternativeName>
        <fullName evidence="4">tRNA pseudouridine(38-40) synthase</fullName>
    </alternativeName>
    <alternativeName>
        <fullName evidence="4">tRNA pseudouridylate synthase I</fullName>
    </alternativeName>
    <alternativeName>
        <fullName evidence="4">tRNA-uridine isomerase I</fullName>
    </alternativeName>
</protein>
<dbReference type="PANTHER" id="PTHR11142">
    <property type="entry name" value="PSEUDOURIDYLATE SYNTHASE"/>
    <property type="match status" value="1"/>
</dbReference>
<gene>
    <name evidence="4 9" type="primary">truA</name>
    <name evidence="9" type="ORF">HCT48_02410</name>
</gene>
<dbReference type="InterPro" id="IPR020103">
    <property type="entry name" value="PsdUridine_synth_cat_dom_sf"/>
</dbReference>
<keyword evidence="2 4" id="KW-0819">tRNA processing</keyword>
<dbReference type="FunFam" id="3.30.70.580:FF:000001">
    <property type="entry name" value="tRNA pseudouridine synthase A"/>
    <property type="match status" value="1"/>
</dbReference>
<dbReference type="PIRSF" id="PIRSF001430">
    <property type="entry name" value="tRNA_psdUrid_synth"/>
    <property type="match status" value="1"/>
</dbReference>
<feature type="domain" description="Pseudouridine synthase I TruA alpha/beta" evidence="8">
    <location>
        <begin position="25"/>
        <end position="119"/>
    </location>
</feature>
<comment type="caution">
    <text evidence="9">The sequence shown here is derived from an EMBL/GenBank/DDBJ whole genome shotgun (WGS) entry which is preliminary data.</text>
</comment>
<dbReference type="CDD" id="cd02570">
    <property type="entry name" value="PseudoU_synth_EcTruA"/>
    <property type="match status" value="1"/>
</dbReference>
<dbReference type="EMBL" id="JAATLM010000001">
    <property type="protein sequence ID" value="NIZ69066.1"/>
    <property type="molecule type" value="Genomic_DNA"/>
</dbReference>
<dbReference type="InterPro" id="IPR020097">
    <property type="entry name" value="PsdUridine_synth_TruA_a/b_dom"/>
</dbReference>
<evidence type="ECO:0000256" key="4">
    <source>
        <dbReference type="HAMAP-Rule" id="MF_00171"/>
    </source>
</evidence>
<comment type="catalytic activity">
    <reaction evidence="4 7">
        <text>uridine(38/39/40) in tRNA = pseudouridine(38/39/40) in tRNA</text>
        <dbReference type="Rhea" id="RHEA:22376"/>
        <dbReference type="Rhea" id="RHEA-COMP:10085"/>
        <dbReference type="Rhea" id="RHEA-COMP:10087"/>
        <dbReference type="ChEBI" id="CHEBI:65314"/>
        <dbReference type="ChEBI" id="CHEBI:65315"/>
        <dbReference type="EC" id="5.4.99.12"/>
    </reaction>
</comment>
<evidence type="ECO:0000256" key="7">
    <source>
        <dbReference type="RuleBase" id="RU003792"/>
    </source>
</evidence>
<feature type="domain" description="Pseudouridine synthase I TruA alpha/beta" evidence="8">
    <location>
        <begin position="161"/>
        <end position="261"/>
    </location>
</feature>
<dbReference type="HAMAP" id="MF_00171">
    <property type="entry name" value="TruA"/>
    <property type="match status" value="1"/>
</dbReference>
<name>A0A968KZ85_9SPIO</name>
<dbReference type="EC" id="5.4.99.12" evidence="4"/>
<evidence type="ECO:0000313" key="9">
    <source>
        <dbReference type="EMBL" id="NIZ69066.1"/>
    </source>
</evidence>
<dbReference type="InterPro" id="IPR001406">
    <property type="entry name" value="PsdUridine_synth_TruA"/>
</dbReference>
<comment type="similarity">
    <text evidence="1 4 7">Belongs to the tRNA pseudouridine synthase TruA family.</text>
</comment>
<dbReference type="NCBIfam" id="TIGR00071">
    <property type="entry name" value="hisT_truA"/>
    <property type="match status" value="1"/>
</dbReference>
<dbReference type="Pfam" id="PF01416">
    <property type="entry name" value="PseudoU_synth_1"/>
    <property type="match status" value="2"/>
</dbReference>
<evidence type="ECO:0000256" key="3">
    <source>
        <dbReference type="ARBA" id="ARBA00023235"/>
    </source>
</evidence>
<evidence type="ECO:0000256" key="2">
    <source>
        <dbReference type="ARBA" id="ARBA00022694"/>
    </source>
</evidence>
<reference evidence="9" key="1">
    <citation type="submission" date="2020-03" db="EMBL/GenBank/DDBJ databases">
        <title>Spirochaetal bacteria isolated from arthropods constitute a novel genus Entomospira genus novum within the order Spirochaetales.</title>
        <authorList>
            <person name="Grana-Miraglia L."/>
            <person name="Sikutova S."/>
            <person name="Fingerle V."/>
            <person name="Sing A."/>
            <person name="Castillo-Ramirez S."/>
            <person name="Margos G."/>
            <person name="Rudolf I."/>
        </authorList>
    </citation>
    <scope>NUCLEOTIDE SEQUENCE</scope>
    <source>
        <strain evidence="9">BR149</strain>
    </source>
</reference>
<evidence type="ECO:0000313" key="10">
    <source>
        <dbReference type="Proteomes" id="UP000778951"/>
    </source>
</evidence>
<dbReference type="Proteomes" id="UP000778951">
    <property type="component" value="Unassembled WGS sequence"/>
</dbReference>
<evidence type="ECO:0000259" key="8">
    <source>
        <dbReference type="Pfam" id="PF01416"/>
    </source>
</evidence>
<dbReference type="InterPro" id="IPR020095">
    <property type="entry name" value="PsdUridine_synth_TruA_C"/>
</dbReference>
<organism evidence="9 10">
    <name type="scientific">Entomospira culicis</name>
    <dbReference type="NCBI Taxonomy" id="2719989"/>
    <lineage>
        <taxon>Bacteria</taxon>
        <taxon>Pseudomonadati</taxon>
        <taxon>Spirochaetota</taxon>
        <taxon>Spirochaetia</taxon>
        <taxon>Spirochaetales</taxon>
        <taxon>Spirochaetaceae</taxon>
        <taxon>Entomospira</taxon>
    </lineage>
</organism>
<proteinExistence type="inferred from homology"/>
<evidence type="ECO:0000256" key="1">
    <source>
        <dbReference type="ARBA" id="ARBA00009375"/>
    </source>
</evidence>